<name>A0A164THW1_9CRUS</name>
<dbReference type="AlphaFoldDB" id="A0A164THW1"/>
<evidence type="ECO:0008006" key="5">
    <source>
        <dbReference type="Google" id="ProtNLM"/>
    </source>
</evidence>
<dbReference type="Pfam" id="PF03564">
    <property type="entry name" value="DUF1759"/>
    <property type="match status" value="1"/>
</dbReference>
<dbReference type="InterPro" id="IPR005312">
    <property type="entry name" value="DUF1759"/>
</dbReference>
<gene>
    <name evidence="3" type="ORF">APZ42_025068</name>
</gene>
<dbReference type="Proteomes" id="UP000076858">
    <property type="component" value="Unassembled WGS sequence"/>
</dbReference>
<proteinExistence type="predicted"/>
<dbReference type="OrthoDB" id="6354944at2759"/>
<organism evidence="3 4">
    <name type="scientific">Daphnia magna</name>
    <dbReference type="NCBI Taxonomy" id="35525"/>
    <lineage>
        <taxon>Eukaryota</taxon>
        <taxon>Metazoa</taxon>
        <taxon>Ecdysozoa</taxon>
        <taxon>Arthropoda</taxon>
        <taxon>Crustacea</taxon>
        <taxon>Branchiopoda</taxon>
        <taxon>Diplostraca</taxon>
        <taxon>Cladocera</taxon>
        <taxon>Anomopoda</taxon>
        <taxon>Daphniidae</taxon>
        <taxon>Daphnia</taxon>
    </lineage>
</organism>
<dbReference type="STRING" id="35525.A0A164THW1"/>
<comment type="caution">
    <text evidence="3">The sequence shown here is derived from an EMBL/GenBank/DDBJ whole genome shotgun (WGS) entry which is preliminary data.</text>
</comment>
<dbReference type="PANTHER" id="PTHR46903:SF1">
    <property type="entry name" value="CCHC-TYPE DOMAIN-CONTAINING PROTEIN"/>
    <property type="match status" value="1"/>
</dbReference>
<dbReference type="EMBL" id="LRGB01001794">
    <property type="protein sequence ID" value="KZS10472.1"/>
    <property type="molecule type" value="Genomic_DNA"/>
</dbReference>
<feature type="compositionally biased region" description="Basic and acidic residues" evidence="2">
    <location>
        <begin position="543"/>
        <end position="557"/>
    </location>
</feature>
<feature type="region of interest" description="Disordered" evidence="2">
    <location>
        <begin position="433"/>
        <end position="463"/>
    </location>
</feature>
<evidence type="ECO:0000313" key="3">
    <source>
        <dbReference type="EMBL" id="KZS10472.1"/>
    </source>
</evidence>
<feature type="region of interest" description="Disordered" evidence="2">
    <location>
        <begin position="543"/>
        <end position="565"/>
    </location>
</feature>
<dbReference type="PANTHER" id="PTHR46903">
    <property type="entry name" value="C2H2-TYPE DOMAIN-CONTAINING PROTEIN"/>
    <property type="match status" value="1"/>
</dbReference>
<evidence type="ECO:0000256" key="2">
    <source>
        <dbReference type="SAM" id="MobiDB-lite"/>
    </source>
</evidence>
<keyword evidence="4" id="KW-1185">Reference proteome</keyword>
<feature type="coiled-coil region" evidence="1">
    <location>
        <begin position="122"/>
        <end position="149"/>
    </location>
</feature>
<evidence type="ECO:0000313" key="4">
    <source>
        <dbReference type="Proteomes" id="UP000076858"/>
    </source>
</evidence>
<reference evidence="3 4" key="1">
    <citation type="submission" date="2016-03" db="EMBL/GenBank/DDBJ databases">
        <title>EvidentialGene: Evidence-directed Construction of Genes on Genomes.</title>
        <authorList>
            <person name="Gilbert D.G."/>
            <person name="Choi J.-H."/>
            <person name="Mockaitis K."/>
            <person name="Colbourne J."/>
            <person name="Pfrender M."/>
        </authorList>
    </citation>
    <scope>NUCLEOTIDE SEQUENCE [LARGE SCALE GENOMIC DNA]</scope>
    <source>
        <strain evidence="3 4">Xinb3</strain>
        <tissue evidence="3">Complete organism</tissue>
    </source>
</reference>
<sequence length="627" mass="70898">MCVCPVNPGCIQHPGFLKILPVPLEGTFGPSNRSFSNSEIFFWTSSYSRIQPAELSLTRRYLKPSFVSRLFTYITRLGADAEEEKTKRTNLRREITVTSRQIESLTSSRGSRGDIQGFPLHLNDLLLRTSQLQTEISSIEAEEEEAERQDATHLTYITRAGELSPTAQDYLKNREEEAASIVELNVVPVQDPQVPPASPSEILRQQIDNTTPQVKALLDRQLQKNSDNNQETPDTWIDLYSAGRLPPTDAVRSPRPSVSAESEPFDGKALDWVSCIDLFRALVHDTPKSPEEKLTLLKRFLRGDCLDLVYGLGGGESAYIEALVRLKQTCSRRDVMRAAHHQAIQSLETKQDLASFKRFAERIRTHLFDLSKIGETGTADLTEKSCLKLQLPDRLAWNEERRGRIEDRSPNAFGMWLCSRSSAYQNAFSIADDQVNPTSSKPTNHRRQARTHQSSEKMSGEQKQVSFRLPGKPFFFKCEKKHRLSECEDFKLLSTGERLTFCMRRRLCFSCFSTKHSVRECDRRRPCKHSGCGYFHHPLLHDTDKKKPSTESEERARSTTARAGAERLPMMADDGSWVLANIFVDEGSDSTLMRSAFTTALKVRGPRHILAADVAGGIINRYPSARV</sequence>
<keyword evidence="1" id="KW-0175">Coiled coil</keyword>
<evidence type="ECO:0000256" key="1">
    <source>
        <dbReference type="SAM" id="Coils"/>
    </source>
</evidence>
<protein>
    <recommendedName>
        <fullName evidence="5">Peptidase A2 domain-containing protein</fullName>
    </recommendedName>
</protein>
<accession>A0A164THW1</accession>